<accession>A0AAW6E003</accession>
<dbReference type="GO" id="GO:0006099">
    <property type="term" value="P:tricarboxylic acid cycle"/>
    <property type="evidence" value="ECO:0007669"/>
    <property type="project" value="TreeGrafter"/>
</dbReference>
<dbReference type="Proteomes" id="UP001211421">
    <property type="component" value="Unassembled WGS sequence"/>
</dbReference>
<dbReference type="SUPFAM" id="SSF52016">
    <property type="entry name" value="LeuD/IlvD-like"/>
    <property type="match status" value="1"/>
</dbReference>
<evidence type="ECO:0000256" key="3">
    <source>
        <dbReference type="ARBA" id="ARBA00011245"/>
    </source>
</evidence>
<proteinExistence type="inferred from homology"/>
<comment type="cofactor">
    <cofactor evidence="1">
        <name>[4Fe-4S] cluster</name>
        <dbReference type="ChEBI" id="CHEBI:49883"/>
    </cofactor>
</comment>
<dbReference type="InterPro" id="IPR001030">
    <property type="entry name" value="Acoase/IPM_deHydtase_lsu_aba"/>
</dbReference>
<evidence type="ECO:0000259" key="7">
    <source>
        <dbReference type="Pfam" id="PF00330"/>
    </source>
</evidence>
<evidence type="ECO:0000256" key="1">
    <source>
        <dbReference type="ARBA" id="ARBA00001966"/>
    </source>
</evidence>
<dbReference type="Gene3D" id="3.20.19.10">
    <property type="entry name" value="Aconitase, domain 4"/>
    <property type="match status" value="1"/>
</dbReference>
<evidence type="ECO:0000313" key="9">
    <source>
        <dbReference type="EMBL" id="MDB8742256.1"/>
    </source>
</evidence>
<dbReference type="InterPro" id="IPR006250">
    <property type="entry name" value="Aconitase_put"/>
</dbReference>
<dbReference type="RefSeq" id="WP_117958189.1">
    <property type="nucleotide sequence ID" value="NZ_JADMNX010000006.1"/>
</dbReference>
<evidence type="ECO:0000313" key="10">
    <source>
        <dbReference type="Proteomes" id="UP001211421"/>
    </source>
</evidence>
<comment type="caution">
    <text evidence="9">The sequence shown here is derived from an EMBL/GenBank/DDBJ whole genome shotgun (WGS) entry which is preliminary data.</text>
</comment>
<dbReference type="PROSITE" id="PS00450">
    <property type="entry name" value="ACONITASE_1"/>
    <property type="match status" value="1"/>
</dbReference>
<comment type="similarity">
    <text evidence="2">Belongs to the aconitase/IPM isomerase family.</text>
</comment>
<dbReference type="GO" id="GO:0003994">
    <property type="term" value="F:aconitate hydratase activity"/>
    <property type="evidence" value="ECO:0007669"/>
    <property type="project" value="UniProtKB-EC"/>
</dbReference>
<dbReference type="CDD" id="cd01579">
    <property type="entry name" value="AcnA_Bact_Swivel"/>
    <property type="match status" value="1"/>
</dbReference>
<keyword evidence="4" id="KW-0479">Metal-binding</keyword>
<dbReference type="EC" id="4.2.1.3" evidence="9"/>
<dbReference type="InterPro" id="IPR050926">
    <property type="entry name" value="Aconitase/IPM_isomerase"/>
</dbReference>
<dbReference type="Pfam" id="PF00694">
    <property type="entry name" value="Aconitase_C"/>
    <property type="match status" value="1"/>
</dbReference>
<dbReference type="PANTHER" id="PTHR43160:SF3">
    <property type="entry name" value="ACONITATE HYDRATASE, MITOCHONDRIAL"/>
    <property type="match status" value="1"/>
</dbReference>
<dbReference type="AlphaFoldDB" id="A0AAW6E003"/>
<dbReference type="InterPro" id="IPR015931">
    <property type="entry name" value="Acnase/IPM_dHydase_lsu_aba_1/3"/>
</dbReference>
<organism evidence="9 10">
    <name type="scientific">Ruminococcus bicirculans</name>
    <name type="common">ex Wegman et al. 2014</name>
    <dbReference type="NCBI Taxonomy" id="1160721"/>
    <lineage>
        <taxon>Bacteria</taxon>
        <taxon>Bacillati</taxon>
        <taxon>Bacillota</taxon>
        <taxon>Clostridia</taxon>
        <taxon>Eubacteriales</taxon>
        <taxon>Oscillospiraceae</taxon>
        <taxon>Ruminococcus</taxon>
    </lineage>
</organism>
<dbReference type="InterPro" id="IPR036008">
    <property type="entry name" value="Aconitase_4Fe-4S_dom"/>
</dbReference>
<feature type="domain" description="Aconitase/3-isopropylmalate dehydratase large subunit alpha/beta/alpha" evidence="7">
    <location>
        <begin position="7"/>
        <end position="283"/>
    </location>
</feature>
<comment type="subunit">
    <text evidence="3">Monomer.</text>
</comment>
<keyword evidence="5" id="KW-0408">Iron</keyword>
<dbReference type="Pfam" id="PF00330">
    <property type="entry name" value="Aconitase"/>
    <property type="match status" value="1"/>
</dbReference>
<dbReference type="PANTHER" id="PTHR43160">
    <property type="entry name" value="ACONITATE HYDRATASE B"/>
    <property type="match status" value="1"/>
</dbReference>
<dbReference type="Gene3D" id="3.30.499.10">
    <property type="entry name" value="Aconitase, domain 3"/>
    <property type="match status" value="2"/>
</dbReference>
<feature type="domain" description="Aconitase A/isopropylmalate dehydratase small subunit swivel" evidence="8">
    <location>
        <begin position="518"/>
        <end position="577"/>
    </location>
</feature>
<sequence>MGLTLTEKILKAHLVDGEFVKGQEIGIRIDQTLTQDATGTMAYLEYEAMGVPRVRTEKSVAYIDHNTLQSGFENADDHRFIGSVCKKHGIYFSRPGNGICHQVHLERFGIPGKTLIGSDSHTPTGGGIGMIAIGAGGLDVAVAMGGGAYYITYPKIVKVNLTGKLSPWVSAKDVILEVLRRMSVKGGVGKVIEYCGEGVKTLTVPERATITNMGAELGATTSIFPSDETTLAFLKAQDRADVWSELKADDDAVYDEQIDIDLSQLVPLAACPHSPDNVKSVNEIGKLKIDQVCIGSCTNSSYVDMMKVAHILKGKTVDPSVSLAIAPGSKQVLNMIAENGALADMIAAGARILESACGPCIGMGQSPNSKGVSLRTFNRNFEGRSGTKDGQIYLVSPEMAAVSALTGYLTDPRTLGDMPEFKLPEHFKINDNMVVPPANEADMDSVEVLRGPNIKPFPQTSPLDDSIDCQVSLKVGDNITTDHIMPAGAKILPLRSNIPAISQHCFTVCDEDFPRRAKNMGKSIIVGGSNYGQGSSREHAALAPLYLGIKAVLVKSFARIHRANLINAGILPLTFVNEADYDKINQGDEIVLADVRADVEADMSKLTVVNKTTGVEIPVLCELTGRTKDIILAGGLLDYTREQLSK</sequence>
<evidence type="ECO:0000259" key="8">
    <source>
        <dbReference type="Pfam" id="PF00694"/>
    </source>
</evidence>
<evidence type="ECO:0000256" key="4">
    <source>
        <dbReference type="ARBA" id="ARBA00022723"/>
    </source>
</evidence>
<dbReference type="NCBIfam" id="NF001614">
    <property type="entry name" value="PRK00402.1"/>
    <property type="match status" value="1"/>
</dbReference>
<dbReference type="InterPro" id="IPR000573">
    <property type="entry name" value="AconitaseA/IPMdHydase_ssu_swvl"/>
</dbReference>
<dbReference type="InterPro" id="IPR015928">
    <property type="entry name" value="Aconitase/3IPM_dehydase_swvl"/>
</dbReference>
<dbReference type="GO" id="GO:0051539">
    <property type="term" value="F:4 iron, 4 sulfur cluster binding"/>
    <property type="evidence" value="ECO:0007669"/>
    <property type="project" value="TreeGrafter"/>
</dbReference>
<dbReference type="GO" id="GO:0005829">
    <property type="term" value="C:cytosol"/>
    <property type="evidence" value="ECO:0007669"/>
    <property type="project" value="TreeGrafter"/>
</dbReference>
<gene>
    <name evidence="9" type="ORF">PNV70_09270</name>
</gene>
<evidence type="ECO:0000256" key="6">
    <source>
        <dbReference type="ARBA" id="ARBA00023014"/>
    </source>
</evidence>
<evidence type="ECO:0000256" key="2">
    <source>
        <dbReference type="ARBA" id="ARBA00007185"/>
    </source>
</evidence>
<dbReference type="EMBL" id="JAQMLS010000006">
    <property type="protein sequence ID" value="MDB8742256.1"/>
    <property type="molecule type" value="Genomic_DNA"/>
</dbReference>
<keyword evidence="6" id="KW-0411">Iron-sulfur</keyword>
<dbReference type="GO" id="GO:0046872">
    <property type="term" value="F:metal ion binding"/>
    <property type="evidence" value="ECO:0007669"/>
    <property type="project" value="UniProtKB-KW"/>
</dbReference>
<dbReference type="InterPro" id="IPR018136">
    <property type="entry name" value="Aconitase_4Fe-4S_BS"/>
</dbReference>
<evidence type="ECO:0000256" key="5">
    <source>
        <dbReference type="ARBA" id="ARBA00023004"/>
    </source>
</evidence>
<reference evidence="9" key="1">
    <citation type="submission" date="2023-01" db="EMBL/GenBank/DDBJ databases">
        <title>Human gut microbiome strain richness.</title>
        <authorList>
            <person name="Chen-Liaw A."/>
        </authorList>
    </citation>
    <scope>NUCLEOTIDE SEQUENCE</scope>
    <source>
        <strain evidence="9">D59st1_B8_D59t2_181005</strain>
    </source>
</reference>
<name>A0AAW6E003_9FIRM</name>
<dbReference type="PROSITE" id="PS01244">
    <property type="entry name" value="ACONITASE_2"/>
    <property type="match status" value="1"/>
</dbReference>
<dbReference type="NCBIfam" id="NF005558">
    <property type="entry name" value="PRK07229.1"/>
    <property type="match status" value="1"/>
</dbReference>
<protein>
    <submittedName>
        <fullName evidence="9">Aconitate hydratase</fullName>
        <ecNumber evidence="9">4.2.1.3</ecNumber>
    </submittedName>
</protein>
<keyword evidence="9" id="KW-0456">Lyase</keyword>
<dbReference type="SUPFAM" id="SSF53732">
    <property type="entry name" value="Aconitase iron-sulfur domain"/>
    <property type="match status" value="1"/>
</dbReference>
<dbReference type="PRINTS" id="PR00415">
    <property type="entry name" value="ACONITASE"/>
</dbReference>
<dbReference type="NCBIfam" id="TIGR01342">
    <property type="entry name" value="acon_putative"/>
    <property type="match status" value="1"/>
</dbReference>